<evidence type="ECO:0000313" key="13">
    <source>
        <dbReference type="Proteomes" id="UP001470230"/>
    </source>
</evidence>
<dbReference type="PROSITE" id="PS50011">
    <property type="entry name" value="PROTEIN_KINASE_DOM"/>
    <property type="match status" value="1"/>
</dbReference>
<keyword evidence="13" id="KW-1185">Reference proteome</keyword>
<accession>A0ABR2HPY5</accession>
<comment type="catalytic activity">
    <reaction evidence="7">
        <text>L-seryl-[protein] + ATP = O-phospho-L-seryl-[protein] + ADP + H(+)</text>
        <dbReference type="Rhea" id="RHEA:17989"/>
        <dbReference type="Rhea" id="RHEA-COMP:9863"/>
        <dbReference type="Rhea" id="RHEA-COMP:11604"/>
        <dbReference type="ChEBI" id="CHEBI:15378"/>
        <dbReference type="ChEBI" id="CHEBI:29999"/>
        <dbReference type="ChEBI" id="CHEBI:30616"/>
        <dbReference type="ChEBI" id="CHEBI:83421"/>
        <dbReference type="ChEBI" id="CHEBI:456216"/>
        <dbReference type="EC" id="2.7.12.2"/>
    </reaction>
</comment>
<keyword evidence="3" id="KW-0418">Kinase</keyword>
<comment type="similarity">
    <text evidence="5">Belongs to the protein kinase superfamily. STE Ser/Thr protein kinase family. MAP kinase kinase subfamily.</text>
</comment>
<keyword evidence="4" id="KW-0067">ATP-binding</keyword>
<dbReference type="PROSITE" id="PS00108">
    <property type="entry name" value="PROTEIN_KINASE_ST"/>
    <property type="match status" value="1"/>
</dbReference>
<evidence type="ECO:0000259" key="11">
    <source>
        <dbReference type="PROSITE" id="PS50011"/>
    </source>
</evidence>
<reference evidence="12 13" key="1">
    <citation type="submission" date="2024-04" db="EMBL/GenBank/DDBJ databases">
        <title>Tritrichomonas musculus Genome.</title>
        <authorList>
            <person name="Alves-Ferreira E."/>
            <person name="Grigg M."/>
            <person name="Lorenzi H."/>
            <person name="Galac M."/>
        </authorList>
    </citation>
    <scope>NUCLEOTIDE SEQUENCE [LARGE SCALE GENOMIC DNA]</scope>
    <source>
        <strain evidence="12 13">EAF2021</strain>
    </source>
</reference>
<evidence type="ECO:0000256" key="7">
    <source>
        <dbReference type="ARBA" id="ARBA00049014"/>
    </source>
</evidence>
<feature type="region of interest" description="Disordered" evidence="10">
    <location>
        <begin position="1098"/>
        <end position="1128"/>
    </location>
</feature>
<dbReference type="EC" id="2.7.12.2" evidence="6"/>
<evidence type="ECO:0000256" key="9">
    <source>
        <dbReference type="ARBA" id="ARBA00051693"/>
    </source>
</evidence>
<dbReference type="PANTHER" id="PTHR48013">
    <property type="entry name" value="DUAL SPECIFICITY MITOGEN-ACTIVATED PROTEIN KINASE KINASE 5-RELATED"/>
    <property type="match status" value="1"/>
</dbReference>
<sequence>MFLVNFLGKPRQLPYDTIYTQDVFDFILKDEPSKKKNFSLIYNSIFLNKKSEAFLIDIGYDPHERLELINIKQKKIFFSLNHYNYLYAIDIKYNFTCFDAQSYFAKEFFTVPQNIFIKHNDEIIPDDSYLFKFENTEEDPFIIHVADGYHIYNVLLDKLFFICMKDGSKLIDLKSALSAYFRMNLQNISYKKEIKTLFSGSNLETINNADLLEISKKMQIFDFEYIEKDLGKPFKITVTIETCKEPIEIEYELYNDATIYTITCFLERDYHIDRGLFVAYSEDGSQLKSDFKIRFNYNTHLYFKKFKTLHVKINEKVNGLSIFTSIQDLKMTDKFENHNFGVIINNHFVHDSTGKLLLIECLNNYDDKDKMTKITLNYSKQSCHIRTFSELSHDKSQILKKYKFIVPDNMELEKVTNLYLHRPLDSIKIVKNDGFNYEFIESANRTVKYLFTDENNETKVCSVNLSGNDLRVMDLVAAVYKEIRQAFNFKKAKYDMFGVTIKNRHLRFFEKLSDVMYDKDNMIEIKGLFYQEGKTSKEIYVRDYINIDEPNKESTLKGNYMKSYQYEMSLTSNDIIDRVFPDMKNRNENHRIFMEFMELKPTDMPTIFKQRFKYVILNSLKDNLTITVSNGTELKISFNLDKEQFEKTGSYISQIFKLNENQINFSYFFNSKETILPPFFNAAALPDGAEIKVSYNYEKKDQIFFLYEGKIVSVLVDHDETIKNIKSIVQKKLKIWNLSLDSFYFSFSNFILDKFDCKQYSTFKIPHKAVININKKNDIFPVHITTADGAFNEDIYFTKNESSEDIINHLKRQFDIDYRIELKQGDKSFGFQNLLENKSYNFNFNCKKAHLFFQGSLGDKEIAISEVVTVSNAIAFIKKKYVNEDISIFTYNDLKKCFEKVDYKKRLNELKKLLLVHKVIPDIQIMNFPVCVRHEECISECNRVRYLKNNYISKKILTLPQNIILTHQNGVVDDSRRLYDIVKDKLNIEYKYRVIDEDEKPNKISKMESDLLPPIRPIGLPPMKPLITPPIESKKNPSIGQNINQNRNSSKNMEIIFNQQLKRYESEPIKKPDESEIDKFKTQSVNISKKPKVSIKKFKPKISKVTNDDNDENDNQQAPKEEENSNEKVEHFKCKFQIIEQHELTLELTDKSTVNDTMTLISNMKGKINPNNIFIFHDYAILKNDILIKDVRPDVNDALQVFILPQTLQASARNTLKPPEVKIYDSNFIKQLLENKIVIGHGGQSIVYKVNQIHDSVVDKDNFWAVKKIDFNNDNDNIKRFFREYLILKILDHPNIVKVYGVFLGNDEDIPCIVLEYCNSNLDESINKLTKIELIRIIYEICHAMKYVHEAKFIHRDLKPQNILLDANNHAKLGDFGIATLIEGSHSNVGTTIQYMAPEFAEDENNNYTEKIDVYSFGCILYFILSKRIPPNLNYLINEKMPKIPKDINKVSADLIYKCLSKSPEDRPSFNEIISYIKENGFNLIDGIDTEIPSLLNDLKDIL</sequence>
<feature type="region of interest" description="Disordered" evidence="10">
    <location>
        <begin position="1031"/>
        <end position="1052"/>
    </location>
</feature>
<evidence type="ECO:0000256" key="3">
    <source>
        <dbReference type="ARBA" id="ARBA00022777"/>
    </source>
</evidence>
<comment type="catalytic activity">
    <reaction evidence="8">
        <text>L-threonyl-[protein] + ATP = O-phospho-L-threonyl-[protein] + ADP + H(+)</text>
        <dbReference type="Rhea" id="RHEA:46608"/>
        <dbReference type="Rhea" id="RHEA-COMP:11060"/>
        <dbReference type="Rhea" id="RHEA-COMP:11605"/>
        <dbReference type="ChEBI" id="CHEBI:15378"/>
        <dbReference type="ChEBI" id="CHEBI:30013"/>
        <dbReference type="ChEBI" id="CHEBI:30616"/>
        <dbReference type="ChEBI" id="CHEBI:61977"/>
        <dbReference type="ChEBI" id="CHEBI:456216"/>
        <dbReference type="EC" id="2.7.12.2"/>
    </reaction>
</comment>
<protein>
    <recommendedName>
        <fullName evidence="6">mitogen-activated protein kinase kinase</fullName>
        <ecNumber evidence="6">2.7.12.2</ecNumber>
    </recommendedName>
</protein>
<gene>
    <name evidence="12" type="ORF">M9Y10_018396</name>
</gene>
<feature type="compositionally biased region" description="Basic and acidic residues" evidence="10">
    <location>
        <begin position="1119"/>
        <end position="1128"/>
    </location>
</feature>
<dbReference type="Pfam" id="PF00069">
    <property type="entry name" value="Pkinase"/>
    <property type="match status" value="1"/>
</dbReference>
<organism evidence="12 13">
    <name type="scientific">Tritrichomonas musculus</name>
    <dbReference type="NCBI Taxonomy" id="1915356"/>
    <lineage>
        <taxon>Eukaryota</taxon>
        <taxon>Metamonada</taxon>
        <taxon>Parabasalia</taxon>
        <taxon>Tritrichomonadida</taxon>
        <taxon>Tritrichomonadidae</taxon>
        <taxon>Tritrichomonas</taxon>
    </lineage>
</organism>
<dbReference type="InterPro" id="IPR000719">
    <property type="entry name" value="Prot_kinase_dom"/>
</dbReference>
<feature type="domain" description="Protein kinase" evidence="11">
    <location>
        <begin position="1233"/>
        <end position="1482"/>
    </location>
</feature>
<evidence type="ECO:0000256" key="1">
    <source>
        <dbReference type="ARBA" id="ARBA00022679"/>
    </source>
</evidence>
<dbReference type="CDD" id="cd14014">
    <property type="entry name" value="STKc_PknB_like"/>
    <property type="match status" value="1"/>
</dbReference>
<dbReference type="PANTHER" id="PTHR48013:SF9">
    <property type="entry name" value="DUAL SPECIFICITY MITOGEN-ACTIVATED PROTEIN KINASE KINASE 5"/>
    <property type="match status" value="1"/>
</dbReference>
<proteinExistence type="inferred from homology"/>
<name>A0ABR2HPY5_9EUKA</name>
<dbReference type="Proteomes" id="UP001470230">
    <property type="component" value="Unassembled WGS sequence"/>
</dbReference>
<keyword evidence="2" id="KW-0547">Nucleotide-binding</keyword>
<evidence type="ECO:0000256" key="6">
    <source>
        <dbReference type="ARBA" id="ARBA00038999"/>
    </source>
</evidence>
<evidence type="ECO:0000256" key="8">
    <source>
        <dbReference type="ARBA" id="ARBA00049299"/>
    </source>
</evidence>
<dbReference type="SUPFAM" id="SSF56112">
    <property type="entry name" value="Protein kinase-like (PK-like)"/>
    <property type="match status" value="1"/>
</dbReference>
<evidence type="ECO:0000313" key="12">
    <source>
        <dbReference type="EMBL" id="KAK8850268.1"/>
    </source>
</evidence>
<dbReference type="EMBL" id="JAPFFF010000024">
    <property type="protein sequence ID" value="KAK8850268.1"/>
    <property type="molecule type" value="Genomic_DNA"/>
</dbReference>
<keyword evidence="1" id="KW-0808">Transferase</keyword>
<evidence type="ECO:0000256" key="4">
    <source>
        <dbReference type="ARBA" id="ARBA00022840"/>
    </source>
</evidence>
<feature type="compositionally biased region" description="Polar residues" evidence="10">
    <location>
        <begin position="1036"/>
        <end position="1052"/>
    </location>
</feature>
<dbReference type="InterPro" id="IPR008271">
    <property type="entry name" value="Ser/Thr_kinase_AS"/>
</dbReference>
<evidence type="ECO:0000256" key="10">
    <source>
        <dbReference type="SAM" id="MobiDB-lite"/>
    </source>
</evidence>
<evidence type="ECO:0000256" key="2">
    <source>
        <dbReference type="ARBA" id="ARBA00022741"/>
    </source>
</evidence>
<comment type="catalytic activity">
    <reaction evidence="9">
        <text>L-tyrosyl-[protein] + ATP = O-phospho-L-tyrosyl-[protein] + ADP + H(+)</text>
        <dbReference type="Rhea" id="RHEA:10596"/>
        <dbReference type="Rhea" id="RHEA-COMP:10136"/>
        <dbReference type="Rhea" id="RHEA-COMP:20101"/>
        <dbReference type="ChEBI" id="CHEBI:15378"/>
        <dbReference type="ChEBI" id="CHEBI:30616"/>
        <dbReference type="ChEBI" id="CHEBI:46858"/>
        <dbReference type="ChEBI" id="CHEBI:61978"/>
        <dbReference type="ChEBI" id="CHEBI:456216"/>
        <dbReference type="EC" id="2.7.12.2"/>
    </reaction>
</comment>
<dbReference type="SMART" id="SM00220">
    <property type="entry name" value="S_TKc"/>
    <property type="match status" value="1"/>
</dbReference>
<evidence type="ECO:0000256" key="5">
    <source>
        <dbReference type="ARBA" id="ARBA00038035"/>
    </source>
</evidence>
<dbReference type="InterPro" id="IPR011009">
    <property type="entry name" value="Kinase-like_dom_sf"/>
</dbReference>
<dbReference type="Gene3D" id="1.10.510.10">
    <property type="entry name" value="Transferase(Phosphotransferase) domain 1"/>
    <property type="match status" value="1"/>
</dbReference>
<comment type="caution">
    <text evidence="12">The sequence shown here is derived from an EMBL/GenBank/DDBJ whole genome shotgun (WGS) entry which is preliminary data.</text>
</comment>